<dbReference type="RefSeq" id="WP_246081376.1">
    <property type="nucleotide sequence ID" value="NZ_VFOM01000001.1"/>
</dbReference>
<evidence type="ECO:0000259" key="2">
    <source>
        <dbReference type="PROSITE" id="PS51782"/>
    </source>
</evidence>
<dbReference type="AlphaFoldDB" id="A0A542YJS7"/>
<dbReference type="Gene3D" id="3.10.350.10">
    <property type="entry name" value="LysM domain"/>
    <property type="match status" value="1"/>
</dbReference>
<reference evidence="3 4" key="1">
    <citation type="submission" date="2019-06" db="EMBL/GenBank/DDBJ databases">
        <title>Sequencing the genomes of 1000 actinobacteria strains.</title>
        <authorList>
            <person name="Klenk H.-P."/>
        </authorList>
    </citation>
    <scope>NUCLEOTIDE SEQUENCE [LARGE SCALE GENOMIC DNA]</scope>
    <source>
        <strain evidence="3 4">DSM 26477</strain>
    </source>
</reference>
<dbReference type="InterPro" id="IPR036779">
    <property type="entry name" value="LysM_dom_sf"/>
</dbReference>
<organism evidence="3 4">
    <name type="scientific">Homoserinimonas aerilata</name>
    <dbReference type="NCBI Taxonomy" id="1162970"/>
    <lineage>
        <taxon>Bacteria</taxon>
        <taxon>Bacillati</taxon>
        <taxon>Actinomycetota</taxon>
        <taxon>Actinomycetes</taxon>
        <taxon>Micrococcales</taxon>
        <taxon>Microbacteriaceae</taxon>
        <taxon>Homoserinimonas</taxon>
    </lineage>
</organism>
<evidence type="ECO:0000256" key="1">
    <source>
        <dbReference type="SAM" id="Phobius"/>
    </source>
</evidence>
<keyword evidence="1" id="KW-0472">Membrane</keyword>
<dbReference type="CDD" id="cd00118">
    <property type="entry name" value="LysM"/>
    <property type="match status" value="1"/>
</dbReference>
<sequence length="133" mass="13745">MSTSAVDMDFTGVAPASFEASETAAPRAAASHLRITQRGRRVLMTLAALPLVVIALFVALNGGMATATDASGPAELSYVTVSGGDSLWGIAEEIAPGEDPREVIAQLLRFNTLKGSDVVPGQQLAVPTMYVNG</sequence>
<comment type="caution">
    <text evidence="3">The sequence shown here is derived from an EMBL/GenBank/DDBJ whole genome shotgun (WGS) entry which is preliminary data.</text>
</comment>
<accession>A0A542YJS7</accession>
<keyword evidence="1" id="KW-0812">Transmembrane</keyword>
<keyword evidence="1" id="KW-1133">Transmembrane helix</keyword>
<keyword evidence="4" id="KW-1185">Reference proteome</keyword>
<feature type="transmembrane region" description="Helical" evidence="1">
    <location>
        <begin position="42"/>
        <end position="60"/>
    </location>
</feature>
<evidence type="ECO:0000313" key="3">
    <source>
        <dbReference type="EMBL" id="TQL48356.1"/>
    </source>
</evidence>
<protein>
    <submittedName>
        <fullName evidence="3">LysM domain-containing protein</fullName>
    </submittedName>
</protein>
<dbReference type="EMBL" id="VFOM01000001">
    <property type="protein sequence ID" value="TQL48356.1"/>
    <property type="molecule type" value="Genomic_DNA"/>
</dbReference>
<name>A0A542YJS7_9MICO</name>
<proteinExistence type="predicted"/>
<dbReference type="PROSITE" id="PS51782">
    <property type="entry name" value="LYSM"/>
    <property type="match status" value="1"/>
</dbReference>
<gene>
    <name evidence="3" type="ORF">FB562_1450</name>
</gene>
<dbReference type="SMART" id="SM00257">
    <property type="entry name" value="LysM"/>
    <property type="match status" value="1"/>
</dbReference>
<feature type="domain" description="LysM" evidence="2">
    <location>
        <begin position="77"/>
        <end position="126"/>
    </location>
</feature>
<dbReference type="Proteomes" id="UP000317998">
    <property type="component" value="Unassembled WGS sequence"/>
</dbReference>
<dbReference type="InterPro" id="IPR018392">
    <property type="entry name" value="LysM"/>
</dbReference>
<dbReference type="Pfam" id="PF01476">
    <property type="entry name" value="LysM"/>
    <property type="match status" value="1"/>
</dbReference>
<evidence type="ECO:0000313" key="4">
    <source>
        <dbReference type="Proteomes" id="UP000317998"/>
    </source>
</evidence>